<feature type="compositionally biased region" description="Basic and acidic residues" evidence="1">
    <location>
        <begin position="162"/>
        <end position="173"/>
    </location>
</feature>
<reference evidence="2" key="1">
    <citation type="submission" date="2022-11" db="EMBL/GenBank/DDBJ databases">
        <authorList>
            <person name="Petersen C."/>
        </authorList>
    </citation>
    <scope>NUCLEOTIDE SEQUENCE</scope>
    <source>
        <strain evidence="2">IBT 29864</strain>
    </source>
</reference>
<proteinExistence type="predicted"/>
<organism evidence="2 3">
    <name type="scientific">Penicillium cataractarum</name>
    <dbReference type="NCBI Taxonomy" id="2100454"/>
    <lineage>
        <taxon>Eukaryota</taxon>
        <taxon>Fungi</taxon>
        <taxon>Dikarya</taxon>
        <taxon>Ascomycota</taxon>
        <taxon>Pezizomycotina</taxon>
        <taxon>Eurotiomycetes</taxon>
        <taxon>Eurotiomycetidae</taxon>
        <taxon>Eurotiales</taxon>
        <taxon>Aspergillaceae</taxon>
        <taxon>Penicillium</taxon>
    </lineage>
</organism>
<dbReference type="AlphaFoldDB" id="A0A9W9S2A8"/>
<feature type="compositionally biased region" description="Low complexity" evidence="1">
    <location>
        <begin position="112"/>
        <end position="130"/>
    </location>
</feature>
<dbReference type="GeneID" id="81438943"/>
<reference evidence="2" key="2">
    <citation type="journal article" date="2023" name="IMA Fungus">
        <title>Comparative genomic study of the Penicillium genus elucidates a diverse pangenome and 15 lateral gene transfer events.</title>
        <authorList>
            <person name="Petersen C."/>
            <person name="Sorensen T."/>
            <person name="Nielsen M.R."/>
            <person name="Sondergaard T.E."/>
            <person name="Sorensen J.L."/>
            <person name="Fitzpatrick D.A."/>
            <person name="Frisvad J.C."/>
            <person name="Nielsen K.L."/>
        </authorList>
    </citation>
    <scope>NUCLEOTIDE SEQUENCE</scope>
    <source>
        <strain evidence="2">IBT 29864</strain>
    </source>
</reference>
<feature type="compositionally biased region" description="Polar residues" evidence="1">
    <location>
        <begin position="151"/>
        <end position="160"/>
    </location>
</feature>
<feature type="compositionally biased region" description="Basic and acidic residues" evidence="1">
    <location>
        <begin position="189"/>
        <end position="202"/>
    </location>
</feature>
<feature type="compositionally biased region" description="Polar residues" evidence="1">
    <location>
        <begin position="57"/>
        <end position="68"/>
    </location>
</feature>
<dbReference type="RefSeq" id="XP_056555177.1">
    <property type="nucleotide sequence ID" value="XM_056699764.1"/>
</dbReference>
<feature type="compositionally biased region" description="Basic and acidic residues" evidence="1">
    <location>
        <begin position="75"/>
        <end position="97"/>
    </location>
</feature>
<feature type="compositionally biased region" description="Low complexity" evidence="1">
    <location>
        <begin position="206"/>
        <end position="220"/>
    </location>
</feature>
<evidence type="ECO:0000313" key="3">
    <source>
        <dbReference type="Proteomes" id="UP001147782"/>
    </source>
</evidence>
<name>A0A9W9S2A8_9EURO</name>
<evidence type="ECO:0000256" key="1">
    <source>
        <dbReference type="SAM" id="MobiDB-lite"/>
    </source>
</evidence>
<gene>
    <name evidence="2" type="ORF">N7496_006835</name>
</gene>
<dbReference type="Proteomes" id="UP001147782">
    <property type="component" value="Unassembled WGS sequence"/>
</dbReference>
<evidence type="ECO:0000313" key="2">
    <source>
        <dbReference type="EMBL" id="KAJ5370743.1"/>
    </source>
</evidence>
<accession>A0A9W9S2A8</accession>
<feature type="compositionally biased region" description="Basic residues" evidence="1">
    <location>
        <begin position="227"/>
        <end position="249"/>
    </location>
</feature>
<comment type="caution">
    <text evidence="2">The sequence shown here is derived from an EMBL/GenBank/DDBJ whole genome shotgun (WGS) entry which is preliminary data.</text>
</comment>
<keyword evidence="3" id="KW-1185">Reference proteome</keyword>
<protein>
    <submittedName>
        <fullName evidence="2">Uncharacterized protein</fullName>
    </submittedName>
</protein>
<feature type="region of interest" description="Disordered" evidence="1">
    <location>
        <begin position="17"/>
        <end position="249"/>
    </location>
</feature>
<sequence length="249" mass="25793">METVNKVVNAATAALWGDGTTVQQQSTPHGEEPIAGVQGKGSFNDPYDAGNREEQPGSPSLEGNTAPQEPQLDGAKPDPTRKDLIADIKTDDVDLEKTTPSAPILAPPTLTSPALSPVPVAGASSSSTPAEAGGSSAVTGEPKTEQRSTEPTEGQSSQRSYAADHREVSEEALKGPQGPAPVPAEEFEKEAKGLKPVKKEGTVENGSSKSAKSSQGSEKGNGNGKHSPLHRMKEKLSKVAHPRHGSNKA</sequence>
<dbReference type="OrthoDB" id="5388207at2759"/>
<dbReference type="EMBL" id="JAPZBS010000005">
    <property type="protein sequence ID" value="KAJ5370743.1"/>
    <property type="molecule type" value="Genomic_DNA"/>
</dbReference>